<proteinExistence type="predicted"/>
<evidence type="ECO:0000313" key="2">
    <source>
        <dbReference type="Proteomes" id="UP000712600"/>
    </source>
</evidence>
<comment type="caution">
    <text evidence="1">The sequence shown here is derived from an EMBL/GenBank/DDBJ whole genome shotgun (WGS) entry which is preliminary data.</text>
</comment>
<accession>A0A8S9R7G9</accession>
<dbReference type="Proteomes" id="UP000712600">
    <property type="component" value="Unassembled WGS sequence"/>
</dbReference>
<protein>
    <submittedName>
        <fullName evidence="1">Uncharacterized protein</fullName>
    </submittedName>
</protein>
<name>A0A8S9R7G9_BRACR</name>
<dbReference type="EMBL" id="QGKX02000996">
    <property type="protein sequence ID" value="KAF3559021.1"/>
    <property type="molecule type" value="Genomic_DNA"/>
</dbReference>
<reference evidence="1" key="1">
    <citation type="submission" date="2019-12" db="EMBL/GenBank/DDBJ databases">
        <title>Genome sequencing and annotation of Brassica cretica.</title>
        <authorList>
            <person name="Studholme D.J."/>
            <person name="Sarris P."/>
        </authorList>
    </citation>
    <scope>NUCLEOTIDE SEQUENCE</scope>
    <source>
        <strain evidence="1">PFS-109/04</strain>
        <tissue evidence="1">Leaf</tissue>
    </source>
</reference>
<gene>
    <name evidence="1" type="ORF">F2Q69_00013114</name>
</gene>
<evidence type="ECO:0000313" key="1">
    <source>
        <dbReference type="EMBL" id="KAF3559021.1"/>
    </source>
</evidence>
<dbReference type="AlphaFoldDB" id="A0A8S9R7G9"/>
<organism evidence="1 2">
    <name type="scientific">Brassica cretica</name>
    <name type="common">Mustard</name>
    <dbReference type="NCBI Taxonomy" id="69181"/>
    <lineage>
        <taxon>Eukaryota</taxon>
        <taxon>Viridiplantae</taxon>
        <taxon>Streptophyta</taxon>
        <taxon>Embryophyta</taxon>
        <taxon>Tracheophyta</taxon>
        <taxon>Spermatophyta</taxon>
        <taxon>Magnoliopsida</taxon>
        <taxon>eudicotyledons</taxon>
        <taxon>Gunneridae</taxon>
        <taxon>Pentapetalae</taxon>
        <taxon>rosids</taxon>
        <taxon>malvids</taxon>
        <taxon>Brassicales</taxon>
        <taxon>Brassicaceae</taxon>
        <taxon>Brassiceae</taxon>
        <taxon>Brassica</taxon>
    </lineage>
</organism>
<sequence length="171" mass="19634">MHGFVSYRRSGRVRSLRNDRAAYVLGRYVATELGLSSIATRVHARSLRSDQAWLELDRYVATEPCVRSVATQRPSRVHAWSLRSDRAWLVRGPIAILELVRGRLGCVSVAFGQSPYLSLFSTANGAIRSPETKHLRWWCFISGVARRQRDVEQEREEEMMKKMDHASFVEQ</sequence>